<evidence type="ECO:0000313" key="4">
    <source>
        <dbReference type="WBParaSite" id="HNAJ_0000469701-mRNA-1"/>
    </source>
</evidence>
<gene>
    <name evidence="2" type="ORF">HNAJ_LOCUS4695</name>
</gene>
<accession>A0A0R3TCA8</accession>
<organism evidence="4">
    <name type="scientific">Rodentolepis nana</name>
    <name type="common">Dwarf tapeworm</name>
    <name type="synonym">Hymenolepis nana</name>
    <dbReference type="NCBI Taxonomy" id="102285"/>
    <lineage>
        <taxon>Eukaryota</taxon>
        <taxon>Metazoa</taxon>
        <taxon>Spiralia</taxon>
        <taxon>Lophotrochozoa</taxon>
        <taxon>Platyhelminthes</taxon>
        <taxon>Cestoda</taxon>
        <taxon>Eucestoda</taxon>
        <taxon>Cyclophyllidea</taxon>
        <taxon>Hymenolepididae</taxon>
        <taxon>Rodentolepis</taxon>
    </lineage>
</organism>
<dbReference type="EMBL" id="UZAE01003503">
    <property type="protein sequence ID" value="VDO00555.1"/>
    <property type="molecule type" value="Genomic_DNA"/>
</dbReference>
<reference evidence="2 3" key="2">
    <citation type="submission" date="2018-11" db="EMBL/GenBank/DDBJ databases">
        <authorList>
            <consortium name="Pathogen Informatics"/>
        </authorList>
    </citation>
    <scope>NUCLEOTIDE SEQUENCE [LARGE SCALE GENOMIC DNA]</scope>
</reference>
<feature type="region of interest" description="Disordered" evidence="1">
    <location>
        <begin position="124"/>
        <end position="150"/>
    </location>
</feature>
<dbReference type="AlphaFoldDB" id="A0A0R3TCA8"/>
<protein>
    <submittedName>
        <fullName evidence="4">WW domain-containing protein</fullName>
    </submittedName>
</protein>
<proteinExistence type="predicted"/>
<evidence type="ECO:0000313" key="3">
    <source>
        <dbReference type="Proteomes" id="UP000278807"/>
    </source>
</evidence>
<feature type="region of interest" description="Disordered" evidence="1">
    <location>
        <begin position="18"/>
        <end position="111"/>
    </location>
</feature>
<evidence type="ECO:0000313" key="2">
    <source>
        <dbReference type="EMBL" id="VDO00555.1"/>
    </source>
</evidence>
<dbReference type="WBParaSite" id="HNAJ_0000469701-mRNA-1">
    <property type="protein sequence ID" value="HNAJ_0000469701-mRNA-1"/>
    <property type="gene ID" value="HNAJ_0000469701"/>
</dbReference>
<name>A0A0R3TCA8_RODNA</name>
<sequence length="184" mass="19783">MDCNDKSIKCYGEMSLQATDSKPQRCISSIESSGGSGEKVASISRPQISSHQSFNLPPKPTHSPPPVPTSPNSSSMLYPSIPDELSSFPNGAAPAKPPRLGKGSIDSYNAYDSDDSTNCEVFAPYGYLPSSTSPPQPLSRQSSQQSDGNVQMCSKGWFVEIDDEGNRCFTHPDTADQVSTRPLF</sequence>
<feature type="compositionally biased region" description="Pro residues" evidence="1">
    <location>
        <begin position="57"/>
        <end position="69"/>
    </location>
</feature>
<keyword evidence="3" id="KW-1185">Reference proteome</keyword>
<reference evidence="4" key="1">
    <citation type="submission" date="2017-02" db="UniProtKB">
        <authorList>
            <consortium name="WormBaseParasite"/>
        </authorList>
    </citation>
    <scope>IDENTIFICATION</scope>
</reference>
<dbReference type="Proteomes" id="UP000278807">
    <property type="component" value="Unassembled WGS sequence"/>
</dbReference>
<feature type="compositionally biased region" description="Polar residues" evidence="1">
    <location>
        <begin position="44"/>
        <end position="55"/>
    </location>
</feature>
<evidence type="ECO:0000256" key="1">
    <source>
        <dbReference type="SAM" id="MobiDB-lite"/>
    </source>
</evidence>